<protein>
    <submittedName>
        <fullName evidence="4">MerR family transcriptional regulator</fullName>
    </submittedName>
</protein>
<dbReference type="InterPro" id="IPR000551">
    <property type="entry name" value="MerR-type_HTH_dom"/>
</dbReference>
<evidence type="ECO:0000256" key="1">
    <source>
        <dbReference type="ARBA" id="ARBA00023125"/>
    </source>
</evidence>
<dbReference type="PROSITE" id="PS50937">
    <property type="entry name" value="HTH_MERR_2"/>
    <property type="match status" value="1"/>
</dbReference>
<evidence type="ECO:0000259" key="3">
    <source>
        <dbReference type="PROSITE" id="PS50937"/>
    </source>
</evidence>
<gene>
    <name evidence="4" type="ORF">IC63_11620</name>
</gene>
<sequence>MSDDKLLTISQMCEAFGVTPRTLRFYEARELISPIRRGQHRLYDRRDRARLKLILRGKRFGFSLDAIGRLLDLYQPGTDNAHQLRAALDLARGRLAEMRNEHADLLDAIKDLESQIALTRALLPGKHPSAQDQSSKDAT</sequence>
<evidence type="ECO:0000313" key="5">
    <source>
        <dbReference type="Proteomes" id="UP000029917"/>
    </source>
</evidence>
<keyword evidence="5" id="KW-1185">Reference proteome</keyword>
<feature type="domain" description="HTH merR-type" evidence="3">
    <location>
        <begin position="6"/>
        <end position="73"/>
    </location>
</feature>
<accession>A0A099F364</accession>
<evidence type="ECO:0000256" key="2">
    <source>
        <dbReference type="SAM" id="Coils"/>
    </source>
</evidence>
<dbReference type="AlphaFoldDB" id="A0A099F364"/>
<dbReference type="GO" id="GO:0003677">
    <property type="term" value="F:DNA binding"/>
    <property type="evidence" value="ECO:0007669"/>
    <property type="project" value="UniProtKB-KW"/>
</dbReference>
<dbReference type="SUPFAM" id="SSF46955">
    <property type="entry name" value="Putative DNA-binding domain"/>
    <property type="match status" value="1"/>
</dbReference>
<dbReference type="Gene3D" id="1.10.1660.10">
    <property type="match status" value="1"/>
</dbReference>
<name>A0A099F364_9RHOB</name>
<proteinExistence type="predicted"/>
<dbReference type="Pfam" id="PF13411">
    <property type="entry name" value="MerR_1"/>
    <property type="match status" value="1"/>
</dbReference>
<evidence type="ECO:0000313" key="4">
    <source>
        <dbReference type="EMBL" id="KGJ04864.1"/>
    </source>
</evidence>
<dbReference type="SMART" id="SM00422">
    <property type="entry name" value="HTH_MERR"/>
    <property type="match status" value="1"/>
</dbReference>
<dbReference type="RefSeq" id="WP_036720406.1">
    <property type="nucleotide sequence ID" value="NZ_JRKS01000039.1"/>
</dbReference>
<dbReference type="PANTHER" id="PTHR30204:SF58">
    <property type="entry name" value="HTH-TYPE TRANSCRIPTIONAL REGULATOR YFMP"/>
    <property type="match status" value="1"/>
</dbReference>
<dbReference type="InterPro" id="IPR009061">
    <property type="entry name" value="DNA-bd_dom_put_sf"/>
</dbReference>
<feature type="coiled-coil region" evidence="2">
    <location>
        <begin position="81"/>
        <end position="115"/>
    </location>
</feature>
<organism evidence="4 5">
    <name type="scientific">Paracoccus sphaerophysae</name>
    <dbReference type="NCBI Taxonomy" id="690417"/>
    <lineage>
        <taxon>Bacteria</taxon>
        <taxon>Pseudomonadati</taxon>
        <taxon>Pseudomonadota</taxon>
        <taxon>Alphaproteobacteria</taxon>
        <taxon>Rhodobacterales</taxon>
        <taxon>Paracoccaceae</taxon>
        <taxon>Paracoccus</taxon>
    </lineage>
</organism>
<dbReference type="CDD" id="cd04776">
    <property type="entry name" value="HTH_GnyR"/>
    <property type="match status" value="1"/>
</dbReference>
<dbReference type="PANTHER" id="PTHR30204">
    <property type="entry name" value="REDOX-CYCLING DRUG-SENSING TRANSCRIPTIONAL ACTIVATOR SOXR"/>
    <property type="match status" value="1"/>
</dbReference>
<dbReference type="InterPro" id="IPR047057">
    <property type="entry name" value="MerR_fam"/>
</dbReference>
<dbReference type="Proteomes" id="UP000029917">
    <property type="component" value="Unassembled WGS sequence"/>
</dbReference>
<dbReference type="EMBL" id="JRKS01000039">
    <property type="protein sequence ID" value="KGJ04864.1"/>
    <property type="molecule type" value="Genomic_DNA"/>
</dbReference>
<reference evidence="4 5" key="1">
    <citation type="submission" date="2014-09" db="EMBL/GenBank/DDBJ databases">
        <authorList>
            <person name="McGinnis J.M."/>
            <person name="Wolfgang W.J."/>
        </authorList>
    </citation>
    <scope>NUCLEOTIDE SEQUENCE [LARGE SCALE GENOMIC DNA]</scope>
    <source>
        <strain evidence="4 5">HAMBI 3106</strain>
    </source>
</reference>
<dbReference type="GO" id="GO:0003700">
    <property type="term" value="F:DNA-binding transcription factor activity"/>
    <property type="evidence" value="ECO:0007669"/>
    <property type="project" value="InterPro"/>
</dbReference>
<keyword evidence="2" id="KW-0175">Coiled coil</keyword>
<comment type="caution">
    <text evidence="4">The sequence shown here is derived from an EMBL/GenBank/DDBJ whole genome shotgun (WGS) entry which is preliminary data.</text>
</comment>
<dbReference type="STRING" id="690417.IC63_11620"/>
<keyword evidence="1" id="KW-0238">DNA-binding</keyword>
<reference evidence="4 5" key="2">
    <citation type="submission" date="2014-10" db="EMBL/GenBank/DDBJ databases">
        <title>Paracoccus sanguinis sp. nov., isolated from clinical specimens of New York State patients.</title>
        <authorList>
            <person name="Mingle L.A."/>
            <person name="Cole J.A."/>
            <person name="Lapierre P."/>
            <person name="Musser K.A."/>
        </authorList>
    </citation>
    <scope>NUCLEOTIDE SEQUENCE [LARGE SCALE GENOMIC DNA]</scope>
    <source>
        <strain evidence="4 5">HAMBI 3106</strain>
    </source>
</reference>
<dbReference type="OrthoDB" id="9803659at2"/>